<feature type="region of interest" description="Disordered" evidence="1">
    <location>
        <begin position="323"/>
        <end position="351"/>
    </location>
</feature>
<comment type="caution">
    <text evidence="2">The sequence shown here is derived from an EMBL/GenBank/DDBJ whole genome shotgun (WGS) entry which is preliminary data.</text>
</comment>
<evidence type="ECO:0000256" key="1">
    <source>
        <dbReference type="SAM" id="MobiDB-lite"/>
    </source>
</evidence>
<name>A0ABT5KDK3_9BURK</name>
<dbReference type="RefSeq" id="WP_273600268.1">
    <property type="nucleotide sequence ID" value="NZ_JAQQXT010000005.1"/>
</dbReference>
<protein>
    <submittedName>
        <fullName evidence="2">DUF1631 family protein</fullName>
    </submittedName>
</protein>
<accession>A0ABT5KDK3</accession>
<organism evidence="2 3">
    <name type="scientific">Roseateles albus</name>
    <dbReference type="NCBI Taxonomy" id="2987525"/>
    <lineage>
        <taxon>Bacteria</taxon>
        <taxon>Pseudomonadati</taxon>
        <taxon>Pseudomonadota</taxon>
        <taxon>Betaproteobacteria</taxon>
        <taxon>Burkholderiales</taxon>
        <taxon>Sphaerotilaceae</taxon>
        <taxon>Roseateles</taxon>
    </lineage>
</organism>
<gene>
    <name evidence="2" type="ORF">PRZ03_10580</name>
</gene>
<dbReference type="Proteomes" id="UP001221189">
    <property type="component" value="Unassembled WGS sequence"/>
</dbReference>
<proteinExistence type="predicted"/>
<sequence length="837" mass="89598">MNAPELSRLNPHLEAAVQRVRTAGDQAAERCAEGLGLSALSAGQVKRREALLAAQYLFRKQQALFGQQFYLSLRTQLDQEQTVKAGARPSGKKDWGELSLMDDEQVDALVVGDRIGLAIGHQSEWELREVESYMGGLSIGERNPLRPELIGQALLTAVQAVTDEADTRQILIDELTRALAQEMRVCYADIAELFRNRGLRPQDLRVRGSEASPSSRAHGLSAHSQAGALDEGLSTGGGRFGNSGHGGGTFGGHGDGHSRGHSSGYNSGHGSGHSTGFGGGGGGGGGGQFGGGPQGYTAQGSGGLGAVDAQLMDLLRRLAQVPAGPAGPGGAGPAGWATTGDNPAGDGYAQPVDLANSARWSEDFSASSWQGAAPPNLIHLHREELREAATGRLDHMVIDVVSSLFDQVLSDPKVPPQMARLLASLQLPVLRAALGDQTFFSSRRHPVRRFINRMASLACAFDDFSEDPGLAFLAHVRELVQEVANGDFDRMDVYESKLDALEQFIAEQVGKALSSQGDAAALLARKEVDLRLQQMYAKQLQSALTPVAMPDFIRDFLSQAWSQVIVLVSRDSASTPERTQRIRQFGRDLVMSVQPKAGTAQRQLFLGALPKLMQTLNEGLDLIAWPEPARNAFFGQLLPAHAESLKGQALSALEANLLSKQLDGVFGSAPPAEQDLGADSAGAMPQDADLSARLSAAEASSLGLIKESGVDWSGEIDIDLSADAPLQAVDISIEGLPASTDAPEPSEGELLIEHLQLGFAYQMHTGDRWHKVRLAHISAGRSFFIFTQGAKHQETVTMTARMLKRLCEAKRMRAFENAYLMERAISRARKQLAAIKV</sequence>
<reference evidence="2 3" key="1">
    <citation type="submission" date="2022-10" db="EMBL/GenBank/DDBJ databases">
        <title>Paucibacter sp. hw1 Genome sequencing.</title>
        <authorList>
            <person name="Park S."/>
        </authorList>
    </citation>
    <scope>NUCLEOTIDE SEQUENCE [LARGE SCALE GENOMIC DNA]</scope>
    <source>
        <strain evidence="3">hw1</strain>
    </source>
</reference>
<feature type="region of interest" description="Disordered" evidence="1">
    <location>
        <begin position="205"/>
        <end position="297"/>
    </location>
</feature>
<dbReference type="InterPro" id="IPR012434">
    <property type="entry name" value="DUF1631"/>
</dbReference>
<feature type="compositionally biased region" description="Gly residues" evidence="1">
    <location>
        <begin position="234"/>
        <end position="253"/>
    </location>
</feature>
<feature type="compositionally biased region" description="Gly residues" evidence="1">
    <location>
        <begin position="267"/>
        <end position="297"/>
    </location>
</feature>
<evidence type="ECO:0000313" key="3">
    <source>
        <dbReference type="Proteomes" id="UP001221189"/>
    </source>
</evidence>
<evidence type="ECO:0000313" key="2">
    <source>
        <dbReference type="EMBL" id="MDC8772016.1"/>
    </source>
</evidence>
<keyword evidence="3" id="KW-1185">Reference proteome</keyword>
<dbReference type="Pfam" id="PF07793">
    <property type="entry name" value="DUF1631"/>
    <property type="match status" value="1"/>
</dbReference>
<dbReference type="EMBL" id="JAQQXT010000005">
    <property type="protein sequence ID" value="MDC8772016.1"/>
    <property type="molecule type" value="Genomic_DNA"/>
</dbReference>